<dbReference type="SUPFAM" id="SSF103506">
    <property type="entry name" value="Mitochondrial carrier"/>
    <property type="match status" value="1"/>
</dbReference>
<feature type="repeat" description="Solcar" evidence="8">
    <location>
        <begin position="226"/>
        <end position="315"/>
    </location>
</feature>
<dbReference type="VEuPathDB" id="PiroplasmaDB:BmR1_04g09410"/>
<keyword evidence="6" id="KW-0496">Mitochondrion</keyword>
<evidence type="ECO:0000256" key="3">
    <source>
        <dbReference type="ARBA" id="ARBA00022448"/>
    </source>
</evidence>
<comment type="similarity">
    <text evidence="2 9">Belongs to the mitochondrial carrier (TC 2.A.29) family.</text>
</comment>
<keyword evidence="7 8" id="KW-0472">Membrane</keyword>
<evidence type="ECO:0000256" key="6">
    <source>
        <dbReference type="ARBA" id="ARBA00023128"/>
    </source>
</evidence>
<dbReference type="PROSITE" id="PS50920">
    <property type="entry name" value="SOLCAR"/>
    <property type="match status" value="3"/>
</dbReference>
<evidence type="ECO:0000256" key="7">
    <source>
        <dbReference type="ARBA" id="ARBA00023136"/>
    </source>
</evidence>
<dbReference type="EMBL" id="LN871599">
    <property type="protein sequence ID" value="CCF76053.2"/>
    <property type="molecule type" value="Genomic_DNA"/>
</dbReference>
<gene>
    <name evidence="11" type="ORF">BmR1_04g09410</name>
</gene>
<reference evidence="11 12" key="3">
    <citation type="journal article" date="2016" name="Sci. Rep.">
        <title>Genome-wide diversity and gene expression profiling of Babesia microti isolates identify polymorphic genes that mediate host-pathogen interactions.</title>
        <authorList>
            <person name="Silva J.C."/>
            <person name="Cornillot E."/>
            <person name="McCracken C."/>
            <person name="Usmani-Brown S."/>
            <person name="Dwivedi A."/>
            <person name="Ifeonu O.O."/>
            <person name="Crabtree J."/>
            <person name="Gotia H.T."/>
            <person name="Virji A.Z."/>
            <person name="Reynes C."/>
            <person name="Colinge J."/>
            <person name="Kumar V."/>
            <person name="Lawres L."/>
            <person name="Pazzi J.E."/>
            <person name="Pablo J.V."/>
            <person name="Hung C."/>
            <person name="Brancato J."/>
            <person name="Kumari P."/>
            <person name="Orvis J."/>
            <person name="Tretina K."/>
            <person name="Chibucos M."/>
            <person name="Ott S."/>
            <person name="Sadzewicz L."/>
            <person name="Sengamalay N."/>
            <person name="Shetty A.C."/>
            <person name="Su Q."/>
            <person name="Tallon L."/>
            <person name="Fraser C.M."/>
            <person name="Frutos R."/>
            <person name="Molina D.M."/>
            <person name="Krause P.J."/>
            <person name="Ben Mamoun C."/>
        </authorList>
    </citation>
    <scope>NUCLEOTIDE SEQUENCE [LARGE SCALE GENOMIC DNA]</scope>
    <source>
        <strain evidence="11 12">RI</strain>
    </source>
</reference>
<dbReference type="Proteomes" id="UP000002899">
    <property type="component" value="Chromosome IV"/>
</dbReference>
<evidence type="ECO:0000256" key="2">
    <source>
        <dbReference type="ARBA" id="ARBA00006375"/>
    </source>
</evidence>
<dbReference type="GeneID" id="24426507"/>
<dbReference type="PANTHER" id="PTHR45758:SF4">
    <property type="entry name" value="MITOFERRIN-1"/>
    <property type="match status" value="1"/>
</dbReference>
<comment type="subcellular location">
    <subcellularLocation>
        <location evidence="1">Mitochondrion membrane</location>
        <topology evidence="1">Multi-pass membrane protein</topology>
    </subcellularLocation>
</comment>
<name>I7J9T9_BABMR</name>
<dbReference type="InterPro" id="IPR018108">
    <property type="entry name" value="MCP_transmembrane"/>
</dbReference>
<keyword evidence="12" id="KW-1185">Reference proteome</keyword>
<evidence type="ECO:0000256" key="5">
    <source>
        <dbReference type="ARBA" id="ARBA00022989"/>
    </source>
</evidence>
<dbReference type="PANTHER" id="PTHR45758">
    <property type="entry name" value="MITOFERRIN-1-RELATED"/>
    <property type="match status" value="1"/>
</dbReference>
<evidence type="ECO:0000256" key="8">
    <source>
        <dbReference type="PROSITE-ProRule" id="PRU00282"/>
    </source>
</evidence>
<dbReference type="InterPro" id="IPR023395">
    <property type="entry name" value="MCP_dom_sf"/>
</dbReference>
<feature type="transmembrane region" description="Helical" evidence="10">
    <location>
        <begin position="224"/>
        <end position="242"/>
    </location>
</feature>
<dbReference type="AlphaFoldDB" id="I7J9T9"/>
<dbReference type="GO" id="GO:0031966">
    <property type="term" value="C:mitochondrial membrane"/>
    <property type="evidence" value="ECO:0007669"/>
    <property type="project" value="UniProtKB-SubCell"/>
</dbReference>
<dbReference type="Pfam" id="PF00153">
    <property type="entry name" value="Mito_carr"/>
    <property type="match status" value="3"/>
</dbReference>
<feature type="repeat" description="Solcar" evidence="8">
    <location>
        <begin position="129"/>
        <end position="211"/>
    </location>
</feature>
<sequence length="317" mass="34890">MAGVDDWNSRFNWETWNGDLPFWQHAFCGSIAGIAEHICLFPLDTIKTRLQTSNNSLSQIAWNNKAPFGGLFRGTQAIVIGCIPAHIAYFTLYEFISNWNRNSGNNITKQSDHNVNVNVNKSKFSRISSEISTTAMAGAVATIGHDILLVPADMMKQRLQLGCYKSMIHCLKCVIKEEGSCAFYRSFPTTLFMNIPFQAILVAVNEYIKSNVEFMNSKNNLPSLSGYFISAGIGGALAAFLTNPLDVIKTKIQTQGIKGVGNNSKTVFTVPFVVAKNIYKIRGLSGFMRGSIARIAICTPAAAISWGTYETIKMLIS</sequence>
<evidence type="ECO:0000256" key="4">
    <source>
        <dbReference type="ARBA" id="ARBA00022692"/>
    </source>
</evidence>
<dbReference type="GO" id="GO:0015093">
    <property type="term" value="F:ferrous iron transmembrane transporter activity"/>
    <property type="evidence" value="ECO:0007669"/>
    <property type="project" value="TreeGrafter"/>
</dbReference>
<accession>I7J9T9</accession>
<dbReference type="KEGG" id="bmic:BmR1_04g09410"/>
<keyword evidence="4 8" id="KW-0812">Transmembrane</keyword>
<evidence type="ECO:0000256" key="10">
    <source>
        <dbReference type="SAM" id="Phobius"/>
    </source>
</evidence>
<evidence type="ECO:0000256" key="9">
    <source>
        <dbReference type="RuleBase" id="RU000488"/>
    </source>
</evidence>
<dbReference type="GO" id="GO:0048250">
    <property type="term" value="P:iron import into the mitochondrion"/>
    <property type="evidence" value="ECO:0007669"/>
    <property type="project" value="TreeGrafter"/>
</dbReference>
<keyword evidence="3 9" id="KW-0813">Transport</keyword>
<feature type="transmembrane region" description="Helical" evidence="10">
    <location>
        <begin position="182"/>
        <end position="204"/>
    </location>
</feature>
<evidence type="ECO:0000313" key="12">
    <source>
        <dbReference type="Proteomes" id="UP000002899"/>
    </source>
</evidence>
<feature type="repeat" description="Solcar" evidence="8">
    <location>
        <begin position="20"/>
        <end position="99"/>
    </location>
</feature>
<dbReference type="RefSeq" id="XP_021337213.1">
    <property type="nucleotide sequence ID" value="XM_021482784.1"/>
</dbReference>
<organism evidence="11 12">
    <name type="scientific">Babesia microti (strain RI)</name>
    <dbReference type="NCBI Taxonomy" id="1133968"/>
    <lineage>
        <taxon>Eukaryota</taxon>
        <taxon>Sar</taxon>
        <taxon>Alveolata</taxon>
        <taxon>Apicomplexa</taxon>
        <taxon>Aconoidasida</taxon>
        <taxon>Piroplasmida</taxon>
        <taxon>Babesiidae</taxon>
        <taxon>Babesia</taxon>
    </lineage>
</organism>
<reference evidence="11 12" key="2">
    <citation type="journal article" date="2013" name="PLoS ONE">
        <title>Whole genome mapping and re-organization of the nuclear and mitochondrial genomes of Babesia microti isolates.</title>
        <authorList>
            <person name="Cornillot E."/>
            <person name="Dassouli A."/>
            <person name="Garg A."/>
            <person name="Pachikara N."/>
            <person name="Randazzo S."/>
            <person name="Depoix D."/>
            <person name="Carcy B."/>
            <person name="Delbecq S."/>
            <person name="Frutos R."/>
            <person name="Silva J.C."/>
            <person name="Sutton R."/>
            <person name="Krause P.J."/>
            <person name="Mamoun C.B."/>
        </authorList>
    </citation>
    <scope>NUCLEOTIDE SEQUENCE [LARGE SCALE GENOMIC DNA]</scope>
    <source>
        <strain evidence="11 12">RI</strain>
    </source>
</reference>
<keyword evidence="5 10" id="KW-1133">Transmembrane helix</keyword>
<dbReference type="OrthoDB" id="43906at2759"/>
<reference evidence="11 12" key="1">
    <citation type="journal article" date="2012" name="Nucleic Acids Res.">
        <title>Sequencing of the smallest Apicomplexan genome from the human pathogen Babesia microti.</title>
        <authorList>
            <person name="Cornillot E."/>
            <person name="Hadj-Kaddour K."/>
            <person name="Dassouli A."/>
            <person name="Noel B."/>
            <person name="Ranwez V."/>
            <person name="Vacherie B."/>
            <person name="Augagneur Y."/>
            <person name="Bres V."/>
            <person name="Duclos A."/>
            <person name="Randazzo S."/>
            <person name="Carcy B."/>
            <person name="Debierre-Grockiego F."/>
            <person name="Delbecq S."/>
            <person name="Moubri-Menage K."/>
            <person name="Shams-Eldin H."/>
            <person name="Usmani-Brown S."/>
            <person name="Bringaud F."/>
            <person name="Wincker P."/>
            <person name="Vivares C.P."/>
            <person name="Schwarz R.T."/>
            <person name="Schetters T.P."/>
            <person name="Krause P.J."/>
            <person name="Gorenflot A."/>
            <person name="Berry V."/>
            <person name="Barbe V."/>
            <person name="Ben Mamoun C."/>
        </authorList>
    </citation>
    <scope>NUCLEOTIDE SEQUENCE [LARGE SCALE GENOMIC DNA]</scope>
    <source>
        <strain evidence="11 12">RI</strain>
    </source>
</reference>
<evidence type="ECO:0000313" key="11">
    <source>
        <dbReference type="EMBL" id="CCF76053.2"/>
    </source>
</evidence>
<protein>
    <submittedName>
        <fullName evidence="11">Mitochondrial carrier protein, MC family</fullName>
    </submittedName>
</protein>
<evidence type="ECO:0000256" key="1">
    <source>
        <dbReference type="ARBA" id="ARBA00004225"/>
    </source>
</evidence>
<proteinExistence type="inferred from homology"/>
<dbReference type="Gene3D" id="1.50.40.10">
    <property type="entry name" value="Mitochondrial carrier domain"/>
    <property type="match status" value="2"/>
</dbReference>